<gene>
    <name evidence="2" type="ORF">ACFQ41_05310</name>
</gene>
<dbReference type="InterPro" id="IPR027065">
    <property type="entry name" value="Lon_Prtase"/>
</dbReference>
<dbReference type="SUPFAM" id="SSF54211">
    <property type="entry name" value="Ribosomal protein S5 domain 2-like"/>
    <property type="match status" value="1"/>
</dbReference>
<dbReference type="Pfam" id="PF05362">
    <property type="entry name" value="Lon_C"/>
    <property type="match status" value="1"/>
</dbReference>
<dbReference type="RefSeq" id="WP_204118764.1">
    <property type="nucleotide sequence ID" value="NZ_BOLV01000007.1"/>
</dbReference>
<comment type="caution">
    <text evidence="2">The sequence shown here is derived from an EMBL/GenBank/DDBJ whole genome shotgun (WGS) entry which is preliminary data.</text>
</comment>
<keyword evidence="2" id="KW-0378">Hydrolase</keyword>
<dbReference type="InterPro" id="IPR014721">
    <property type="entry name" value="Ribsml_uS5_D2-typ_fold_subgr"/>
</dbReference>
<dbReference type="EC" id="3.4.21.-" evidence="2"/>
<evidence type="ECO:0000313" key="3">
    <source>
        <dbReference type="Proteomes" id="UP001597199"/>
    </source>
</evidence>
<dbReference type="InterPro" id="IPR008269">
    <property type="entry name" value="Lon_proteolytic"/>
</dbReference>
<dbReference type="PROSITE" id="PS50106">
    <property type="entry name" value="PDZ"/>
    <property type="match status" value="1"/>
</dbReference>
<dbReference type="PANTHER" id="PTHR10046">
    <property type="entry name" value="ATP DEPENDENT LON PROTEASE FAMILY MEMBER"/>
    <property type="match status" value="1"/>
</dbReference>
<dbReference type="Proteomes" id="UP001597199">
    <property type="component" value="Unassembled WGS sequence"/>
</dbReference>
<accession>A0ABW4BE16</accession>
<proteinExistence type="predicted"/>
<organism evidence="2 3">
    <name type="scientific">Lacticaseibacillus suilingensis</name>
    <dbReference type="NCBI Taxonomy" id="2799577"/>
    <lineage>
        <taxon>Bacteria</taxon>
        <taxon>Bacillati</taxon>
        <taxon>Bacillota</taxon>
        <taxon>Bacilli</taxon>
        <taxon>Lactobacillales</taxon>
        <taxon>Lactobacillaceae</taxon>
        <taxon>Lacticaseibacillus</taxon>
    </lineage>
</organism>
<dbReference type="GO" id="GO:0008233">
    <property type="term" value="F:peptidase activity"/>
    <property type="evidence" value="ECO:0007669"/>
    <property type="project" value="UniProtKB-KW"/>
</dbReference>
<dbReference type="InterPro" id="IPR036034">
    <property type="entry name" value="PDZ_sf"/>
</dbReference>
<name>A0ABW4BE16_9LACO</name>
<dbReference type="InterPro" id="IPR001478">
    <property type="entry name" value="PDZ"/>
</dbReference>
<feature type="domain" description="PDZ" evidence="1">
    <location>
        <begin position="111"/>
        <end position="196"/>
    </location>
</feature>
<protein>
    <submittedName>
        <fullName evidence="2">SepM family pheromone-processing serine protease</fullName>
        <ecNumber evidence="2">3.4.21.-</ecNumber>
    </submittedName>
</protein>
<dbReference type="NCBIfam" id="NF041438">
    <property type="entry name" value="SepM_fam_S16"/>
    <property type="match status" value="1"/>
</dbReference>
<dbReference type="EMBL" id="JBHTOA010000023">
    <property type="protein sequence ID" value="MFD1398719.1"/>
    <property type="molecule type" value="Genomic_DNA"/>
</dbReference>
<sequence length="358" mass="38260">MMAMKRSRNKRRLWLWLGSLAAVLLALGLVFFPTNYYAEVPGSAESLKPYVKVSGHPDTAKGSYMLTTVGIVGPASPAVLLWAKMQPYSEILSKRDLMGDDDSAEYNLLQKLYIESAANGAIEAAFKTAGQPATLNHLGIYVMSILAGSPFKGQLKLGDTITALDGKHYASADAYVKAISARKVGSSLTLTYLRKGKQHQATGKLMRLPGTHKAGIGITLTEHTTLTTKPKVTIDAGEIGGPSAGLMFAVQVYTQLTGQNLRHGQKIAGTGTIDGAGTVGQIGGIDKKVYMANQEGAKVFFAPDQPATKALLKADPSYENNYAVAKRTAKALKTKMKIVPVKTLKDALTYLQADLSQP</sequence>
<evidence type="ECO:0000259" key="1">
    <source>
        <dbReference type="PROSITE" id="PS50106"/>
    </source>
</evidence>
<evidence type="ECO:0000313" key="2">
    <source>
        <dbReference type="EMBL" id="MFD1398719.1"/>
    </source>
</evidence>
<dbReference type="Gene3D" id="3.30.230.10">
    <property type="match status" value="1"/>
</dbReference>
<dbReference type="InterPro" id="IPR020568">
    <property type="entry name" value="Ribosomal_Su5_D2-typ_SF"/>
</dbReference>
<keyword evidence="3" id="KW-1185">Reference proteome</keyword>
<dbReference type="GO" id="GO:0006508">
    <property type="term" value="P:proteolysis"/>
    <property type="evidence" value="ECO:0007669"/>
    <property type="project" value="UniProtKB-KW"/>
</dbReference>
<reference evidence="3" key="1">
    <citation type="journal article" date="2019" name="Int. J. Syst. Evol. Microbiol.">
        <title>The Global Catalogue of Microorganisms (GCM) 10K type strain sequencing project: providing services to taxonomists for standard genome sequencing and annotation.</title>
        <authorList>
            <consortium name="The Broad Institute Genomics Platform"/>
            <consortium name="The Broad Institute Genome Sequencing Center for Infectious Disease"/>
            <person name="Wu L."/>
            <person name="Ma J."/>
        </authorList>
    </citation>
    <scope>NUCLEOTIDE SEQUENCE [LARGE SCALE GENOMIC DNA]</scope>
    <source>
        <strain evidence="3">CCM 9110</strain>
    </source>
</reference>
<dbReference type="Pfam" id="PF13180">
    <property type="entry name" value="PDZ_2"/>
    <property type="match status" value="1"/>
</dbReference>
<dbReference type="SUPFAM" id="SSF50156">
    <property type="entry name" value="PDZ domain-like"/>
    <property type="match status" value="1"/>
</dbReference>
<dbReference type="SMART" id="SM00228">
    <property type="entry name" value="PDZ"/>
    <property type="match status" value="1"/>
</dbReference>
<keyword evidence="2" id="KW-0645">Protease</keyword>